<organism evidence="17 18">
    <name type="scientific">Dimorphilus gyrociliatus</name>
    <dbReference type="NCBI Taxonomy" id="2664684"/>
    <lineage>
        <taxon>Eukaryota</taxon>
        <taxon>Metazoa</taxon>
        <taxon>Spiralia</taxon>
        <taxon>Lophotrochozoa</taxon>
        <taxon>Annelida</taxon>
        <taxon>Polychaeta</taxon>
        <taxon>Polychaeta incertae sedis</taxon>
        <taxon>Dinophilidae</taxon>
        <taxon>Dimorphilus</taxon>
    </lineage>
</organism>
<evidence type="ECO:0000256" key="14">
    <source>
        <dbReference type="RuleBase" id="RU000687"/>
    </source>
</evidence>
<evidence type="ECO:0000256" key="8">
    <source>
        <dbReference type="ARBA" id="ARBA00023157"/>
    </source>
</evidence>
<keyword evidence="2" id="KW-1003">Cell membrane</keyword>
<keyword evidence="11" id="KW-1071">Ligand-gated ion channel</keyword>
<keyword evidence="18" id="KW-1185">Reference proteome</keyword>
<dbReference type="InterPro" id="IPR038050">
    <property type="entry name" value="Neuro_actylchol_rec"/>
</dbReference>
<keyword evidence="8" id="KW-1015">Disulfide bond</keyword>
<evidence type="ECO:0000256" key="12">
    <source>
        <dbReference type="ARBA" id="ARBA00023303"/>
    </source>
</evidence>
<dbReference type="InterPro" id="IPR006201">
    <property type="entry name" value="Neur_channel"/>
</dbReference>
<keyword evidence="10" id="KW-0325">Glycoprotein</keyword>
<keyword evidence="6 14" id="KW-0406">Ion transport</keyword>
<feature type="signal peptide" evidence="14">
    <location>
        <begin position="1"/>
        <end position="17"/>
    </location>
</feature>
<feature type="transmembrane region" description="Helical" evidence="14">
    <location>
        <begin position="312"/>
        <end position="335"/>
    </location>
</feature>
<evidence type="ECO:0000259" key="15">
    <source>
        <dbReference type="Pfam" id="PF02931"/>
    </source>
</evidence>
<keyword evidence="12 14" id="KW-0407">Ion channel</keyword>
<keyword evidence="4 14" id="KW-1133">Transmembrane helix</keyword>
<evidence type="ECO:0000256" key="2">
    <source>
        <dbReference type="ARBA" id="ARBA00022475"/>
    </source>
</evidence>
<proteinExistence type="inferred from homology"/>
<dbReference type="InterPro" id="IPR002394">
    <property type="entry name" value="Nicotinic_acetylcholine_rcpt"/>
</dbReference>
<evidence type="ECO:0000256" key="11">
    <source>
        <dbReference type="ARBA" id="ARBA00023286"/>
    </source>
</evidence>
<dbReference type="PROSITE" id="PS00236">
    <property type="entry name" value="NEUROTR_ION_CHANNEL"/>
    <property type="match status" value="1"/>
</dbReference>
<keyword evidence="3 14" id="KW-0812">Transmembrane</keyword>
<keyword evidence="9" id="KW-0675">Receptor</keyword>
<dbReference type="SUPFAM" id="SSF90112">
    <property type="entry name" value="Neurotransmitter-gated ion-channel transmembrane pore"/>
    <property type="match status" value="1"/>
</dbReference>
<evidence type="ECO:0000256" key="10">
    <source>
        <dbReference type="ARBA" id="ARBA00023180"/>
    </source>
</evidence>
<sequence>MVTIFWLVLLYSIAIKGQEFPSLAESFPNGTLPLSDEKRLTQRLLTILQTTGKEGRPVLNYSQSNSVKFGLGLIQISLDEKEKILITSMWSQLKWKDFYLRWNPGDYGNISQVRLEADRVWIPDIMLYNTADPKNAARNALVMVQYTGELTWVPHQIFKSSCSIDVTNFPFDKQKCHMWFGSWTHSRREIDIELSFPEGIDLSTFQSDYKDSSEWDIVNPEAEKRYLPGNQTNAFAVITFTLTMQRKVMFSTYILTLPCVFLALLTLVVFWLPPDRPDRTGLAMSLFASFLVLLLILVEAAPPTASSVPTLGLYYCFNMVIIMVAICLSSLVVNIHQCGNQSYKKVPTWARKILLQCLARVLGIKCCSKCKPFQRRFARRDTNGYTRDFTECTNLLPKSTFKSASGDISTTSIYLLECQLGELRVTLNEILKRIRLREEERLDQMESFYQWKSVAKVLDRLFFIIYVGVIAVSLAVLFPKPMASHIFSSSQTTKTAAGNNTN</sequence>
<evidence type="ECO:0000256" key="13">
    <source>
        <dbReference type="ARBA" id="ARBA00034099"/>
    </source>
</evidence>
<dbReference type="InterPro" id="IPR036734">
    <property type="entry name" value="Neur_chan_lig-bd_sf"/>
</dbReference>
<dbReference type="SUPFAM" id="SSF63712">
    <property type="entry name" value="Nicotinic receptor ligand binding domain-like"/>
    <property type="match status" value="1"/>
</dbReference>
<feature type="chain" id="PRO_5029947538" evidence="14">
    <location>
        <begin position="18"/>
        <end position="502"/>
    </location>
</feature>
<evidence type="ECO:0000256" key="3">
    <source>
        <dbReference type="ARBA" id="ARBA00022692"/>
    </source>
</evidence>
<dbReference type="FunFam" id="2.70.170.10:FF:000028">
    <property type="entry name" value="AcetylCholine Receptor"/>
    <property type="match status" value="1"/>
</dbReference>
<evidence type="ECO:0000256" key="6">
    <source>
        <dbReference type="ARBA" id="ARBA00023065"/>
    </source>
</evidence>
<dbReference type="PRINTS" id="PR00254">
    <property type="entry name" value="NICOTINICR"/>
</dbReference>
<dbReference type="CDD" id="cd19051">
    <property type="entry name" value="LGIC_TM_cation"/>
    <property type="match status" value="1"/>
</dbReference>
<dbReference type="PANTHER" id="PTHR18945">
    <property type="entry name" value="NEUROTRANSMITTER GATED ION CHANNEL"/>
    <property type="match status" value="1"/>
</dbReference>
<dbReference type="GO" id="GO:0004888">
    <property type="term" value="F:transmembrane signaling receptor activity"/>
    <property type="evidence" value="ECO:0007669"/>
    <property type="project" value="InterPro"/>
</dbReference>
<dbReference type="EMBL" id="CAJFCJ010000003">
    <property type="protein sequence ID" value="CAD5112798.1"/>
    <property type="molecule type" value="Genomic_DNA"/>
</dbReference>
<name>A0A7I8VE31_9ANNE</name>
<keyword evidence="14" id="KW-0732">Signal</keyword>
<dbReference type="OrthoDB" id="6108060at2759"/>
<dbReference type="Pfam" id="PF02931">
    <property type="entry name" value="Neur_chan_LBD"/>
    <property type="match status" value="1"/>
</dbReference>
<dbReference type="InterPro" id="IPR006029">
    <property type="entry name" value="Neurotrans-gated_channel_TM"/>
</dbReference>
<evidence type="ECO:0000259" key="16">
    <source>
        <dbReference type="Pfam" id="PF02932"/>
    </source>
</evidence>
<feature type="domain" description="Neurotransmitter-gated ion-channel transmembrane" evidence="16">
    <location>
        <begin position="257"/>
        <end position="472"/>
    </location>
</feature>
<dbReference type="InterPro" id="IPR036719">
    <property type="entry name" value="Neuro-gated_channel_TM_sf"/>
</dbReference>
<gene>
    <name evidence="17" type="ORF">DGYR_LOCUS1877</name>
</gene>
<comment type="subcellular location">
    <subcellularLocation>
        <location evidence="13">Synaptic cell membrane</location>
        <topology evidence="13">Multi-pass membrane protein</topology>
    </subcellularLocation>
</comment>
<dbReference type="AlphaFoldDB" id="A0A7I8VE31"/>
<feature type="domain" description="Neurotransmitter-gated ion-channel ligand-binding" evidence="15">
    <location>
        <begin position="42"/>
        <end position="248"/>
    </location>
</feature>
<dbReference type="InterPro" id="IPR006202">
    <property type="entry name" value="Neur_chan_lig-bd"/>
</dbReference>
<comment type="similarity">
    <text evidence="14">Belongs to the ligand-gated ion channel (TC 1.A.9) family.</text>
</comment>
<feature type="transmembrane region" description="Helical" evidence="14">
    <location>
        <begin position="250"/>
        <end position="272"/>
    </location>
</feature>
<evidence type="ECO:0000313" key="18">
    <source>
        <dbReference type="Proteomes" id="UP000549394"/>
    </source>
</evidence>
<feature type="transmembrane region" description="Helical" evidence="14">
    <location>
        <begin position="281"/>
        <end position="300"/>
    </location>
</feature>
<accession>A0A7I8VE31</accession>
<dbReference type="GO" id="GO:0045211">
    <property type="term" value="C:postsynaptic membrane"/>
    <property type="evidence" value="ECO:0007669"/>
    <property type="project" value="InterPro"/>
</dbReference>
<protein>
    <submittedName>
        <fullName evidence="17">DgyrCDS2008</fullName>
    </submittedName>
</protein>
<reference evidence="17 18" key="1">
    <citation type="submission" date="2020-08" db="EMBL/GenBank/DDBJ databases">
        <authorList>
            <person name="Hejnol A."/>
        </authorList>
    </citation>
    <scope>NUCLEOTIDE SEQUENCE [LARGE SCALE GENOMIC DNA]</scope>
</reference>
<dbReference type="InterPro" id="IPR018000">
    <property type="entry name" value="Neurotransmitter_ion_chnl_CS"/>
</dbReference>
<feature type="transmembrane region" description="Helical" evidence="14">
    <location>
        <begin position="461"/>
        <end position="478"/>
    </location>
</feature>
<dbReference type="CDD" id="cd18997">
    <property type="entry name" value="LGIC_ECD_nAChR"/>
    <property type="match status" value="1"/>
</dbReference>
<keyword evidence="7 14" id="KW-0472">Membrane</keyword>
<evidence type="ECO:0000256" key="4">
    <source>
        <dbReference type="ARBA" id="ARBA00022989"/>
    </source>
</evidence>
<dbReference type="Gene3D" id="2.70.170.10">
    <property type="entry name" value="Neurotransmitter-gated ion-channel ligand-binding domain"/>
    <property type="match status" value="1"/>
</dbReference>
<evidence type="ECO:0000256" key="1">
    <source>
        <dbReference type="ARBA" id="ARBA00022448"/>
    </source>
</evidence>
<evidence type="ECO:0000313" key="17">
    <source>
        <dbReference type="EMBL" id="CAD5112798.1"/>
    </source>
</evidence>
<dbReference type="GO" id="GO:0022848">
    <property type="term" value="F:acetylcholine-gated monoatomic cation-selective channel activity"/>
    <property type="evidence" value="ECO:0007669"/>
    <property type="project" value="InterPro"/>
</dbReference>
<dbReference type="Proteomes" id="UP000549394">
    <property type="component" value="Unassembled WGS sequence"/>
</dbReference>
<dbReference type="PRINTS" id="PR00252">
    <property type="entry name" value="NRIONCHANNEL"/>
</dbReference>
<comment type="caution">
    <text evidence="17">The sequence shown here is derived from an EMBL/GenBank/DDBJ whole genome shotgun (WGS) entry which is preliminary data.</text>
</comment>
<evidence type="ECO:0000256" key="9">
    <source>
        <dbReference type="ARBA" id="ARBA00023170"/>
    </source>
</evidence>
<dbReference type="Gene3D" id="1.20.58.390">
    <property type="entry name" value="Neurotransmitter-gated ion-channel transmembrane domain"/>
    <property type="match status" value="1"/>
</dbReference>
<keyword evidence="1 14" id="KW-0813">Transport</keyword>
<keyword evidence="5" id="KW-0770">Synapse</keyword>
<evidence type="ECO:0000256" key="5">
    <source>
        <dbReference type="ARBA" id="ARBA00023018"/>
    </source>
</evidence>
<evidence type="ECO:0000256" key="7">
    <source>
        <dbReference type="ARBA" id="ARBA00023136"/>
    </source>
</evidence>
<dbReference type="Pfam" id="PF02932">
    <property type="entry name" value="Neur_chan_memb"/>
    <property type="match status" value="1"/>
</dbReference>